<evidence type="ECO:0000313" key="2">
    <source>
        <dbReference type="Proteomes" id="UP000482800"/>
    </source>
</evidence>
<sequence length="92" mass="9968">MIIEIQSRDAQANDWMESLFAQDTTMLGVRLAIAEALLGGDPDGRATPAQRPARLPARSGHLIINKLPPLNPPPPCREQLGSVLFRAASREA</sequence>
<reference evidence="1 2" key="1">
    <citation type="submission" date="2020-03" db="EMBL/GenBank/DDBJ databases">
        <title>Whole genome shotgun sequence of Phytohabitans houttuyneae NBRC 108639.</title>
        <authorList>
            <person name="Komaki H."/>
            <person name="Tamura T."/>
        </authorList>
    </citation>
    <scope>NUCLEOTIDE SEQUENCE [LARGE SCALE GENOMIC DNA]</scope>
    <source>
        <strain evidence="1 2">NBRC 108639</strain>
    </source>
</reference>
<protein>
    <submittedName>
        <fullName evidence="1">Uncharacterized protein</fullName>
    </submittedName>
</protein>
<keyword evidence="2" id="KW-1185">Reference proteome</keyword>
<evidence type="ECO:0000313" key="1">
    <source>
        <dbReference type="EMBL" id="GFJ77517.1"/>
    </source>
</evidence>
<gene>
    <name evidence="1" type="ORF">Phou_016970</name>
</gene>
<name>A0A6V8K6Z3_9ACTN</name>
<dbReference type="EMBL" id="BLPF01000001">
    <property type="protein sequence ID" value="GFJ77517.1"/>
    <property type="molecule type" value="Genomic_DNA"/>
</dbReference>
<organism evidence="1 2">
    <name type="scientific">Phytohabitans houttuyneae</name>
    <dbReference type="NCBI Taxonomy" id="1076126"/>
    <lineage>
        <taxon>Bacteria</taxon>
        <taxon>Bacillati</taxon>
        <taxon>Actinomycetota</taxon>
        <taxon>Actinomycetes</taxon>
        <taxon>Micromonosporales</taxon>
        <taxon>Micromonosporaceae</taxon>
    </lineage>
</organism>
<dbReference type="Proteomes" id="UP000482800">
    <property type="component" value="Unassembled WGS sequence"/>
</dbReference>
<accession>A0A6V8K6Z3</accession>
<dbReference type="AlphaFoldDB" id="A0A6V8K6Z3"/>
<comment type="caution">
    <text evidence="1">The sequence shown here is derived from an EMBL/GenBank/DDBJ whole genome shotgun (WGS) entry which is preliminary data.</text>
</comment>
<dbReference type="RefSeq" id="WP_173054952.1">
    <property type="nucleotide sequence ID" value="NZ_BAABGO010000024.1"/>
</dbReference>
<proteinExistence type="predicted"/>
<reference evidence="1 2" key="2">
    <citation type="submission" date="2020-03" db="EMBL/GenBank/DDBJ databases">
        <authorList>
            <person name="Ichikawa N."/>
            <person name="Kimura A."/>
            <person name="Kitahashi Y."/>
            <person name="Uohara A."/>
        </authorList>
    </citation>
    <scope>NUCLEOTIDE SEQUENCE [LARGE SCALE GENOMIC DNA]</scope>
    <source>
        <strain evidence="1 2">NBRC 108639</strain>
    </source>
</reference>